<feature type="binding site" evidence="7">
    <location>
        <position position="164"/>
    </location>
    <ligand>
        <name>Zn(2+)</name>
        <dbReference type="ChEBI" id="CHEBI:29105"/>
    </ligand>
</feature>
<evidence type="ECO:0000259" key="8">
    <source>
        <dbReference type="Pfam" id="PF01979"/>
    </source>
</evidence>
<evidence type="ECO:0000256" key="2">
    <source>
        <dbReference type="ARBA" id="ARBA00022723"/>
    </source>
</evidence>
<proteinExistence type="inferred from homology"/>
<organism evidence="9 10">
    <name type="scientific">Nocardia stercoris</name>
    <dbReference type="NCBI Taxonomy" id="2483361"/>
    <lineage>
        <taxon>Bacteria</taxon>
        <taxon>Bacillati</taxon>
        <taxon>Actinomycetota</taxon>
        <taxon>Actinomycetes</taxon>
        <taxon>Mycobacteriales</taxon>
        <taxon>Nocardiaceae</taxon>
        <taxon>Nocardia</taxon>
    </lineage>
</organism>
<evidence type="ECO:0000256" key="3">
    <source>
        <dbReference type="ARBA" id="ARBA00022801"/>
    </source>
</evidence>
<feature type="active site" description="Proton donor/acceptor" evidence="6">
    <location>
        <position position="311"/>
    </location>
</feature>
<dbReference type="InterPro" id="IPR032466">
    <property type="entry name" value="Metal_Hydrolase"/>
</dbReference>
<dbReference type="SUPFAM" id="SSF51556">
    <property type="entry name" value="Metallo-dependent hydrolases"/>
    <property type="match status" value="1"/>
</dbReference>
<evidence type="ECO:0000256" key="7">
    <source>
        <dbReference type="PIRSR" id="PIRSR038994-3"/>
    </source>
</evidence>
<comment type="cofactor">
    <cofactor evidence="7">
        <name>a divalent metal cation</name>
        <dbReference type="ChEBI" id="CHEBI:60240"/>
    </cofactor>
    <text evidence="7">Binds 1 divalent metal cation per subunit.</text>
</comment>
<dbReference type="Proteomes" id="UP000279275">
    <property type="component" value="Unassembled WGS sequence"/>
</dbReference>
<gene>
    <name evidence="9" type="ORF">EBN03_27895</name>
</gene>
<name>A0A3M2KUY1_9NOCA</name>
<dbReference type="Gene3D" id="2.30.40.10">
    <property type="entry name" value="Urease, subunit C, domain 1"/>
    <property type="match status" value="1"/>
</dbReference>
<evidence type="ECO:0000256" key="5">
    <source>
        <dbReference type="PIRNR" id="PIRNR038994"/>
    </source>
</evidence>
<keyword evidence="2 7" id="KW-0479">Metal-binding</keyword>
<reference evidence="9 10" key="1">
    <citation type="submission" date="2018-10" db="EMBL/GenBank/DDBJ databases">
        <title>Isolation from cow dung.</title>
        <authorList>
            <person name="Ling L."/>
        </authorList>
    </citation>
    <scope>NUCLEOTIDE SEQUENCE [LARGE SCALE GENOMIC DNA]</scope>
    <source>
        <strain evidence="9 10">NEAU-LL90</strain>
    </source>
</reference>
<dbReference type="GO" id="GO:0006046">
    <property type="term" value="P:N-acetylglucosamine catabolic process"/>
    <property type="evidence" value="ECO:0007669"/>
    <property type="project" value="TreeGrafter"/>
</dbReference>
<evidence type="ECO:0000256" key="4">
    <source>
        <dbReference type="ARBA" id="ARBA00023277"/>
    </source>
</evidence>
<dbReference type="InterPro" id="IPR011059">
    <property type="entry name" value="Metal-dep_hydrolase_composite"/>
</dbReference>
<dbReference type="Gene3D" id="3.20.20.140">
    <property type="entry name" value="Metal-dependent hydrolases"/>
    <property type="match status" value="1"/>
</dbReference>
<evidence type="ECO:0000256" key="6">
    <source>
        <dbReference type="PIRSR" id="PIRSR038994-1"/>
    </source>
</evidence>
<evidence type="ECO:0000256" key="1">
    <source>
        <dbReference type="ARBA" id="ARBA00010716"/>
    </source>
</evidence>
<dbReference type="AlphaFoldDB" id="A0A3M2KUY1"/>
<keyword evidence="4 5" id="KW-0119">Carbohydrate metabolism</keyword>
<dbReference type="SUPFAM" id="SSF51338">
    <property type="entry name" value="Composite domain of metallo-dependent hydrolases"/>
    <property type="match status" value="1"/>
</dbReference>
<feature type="domain" description="Amidohydrolase-related" evidence="8">
    <location>
        <begin position="87"/>
        <end position="420"/>
    </location>
</feature>
<dbReference type="GO" id="GO:0046872">
    <property type="term" value="F:metal ion binding"/>
    <property type="evidence" value="ECO:0007669"/>
    <property type="project" value="UniProtKB-KW"/>
</dbReference>
<dbReference type="EMBL" id="RFFH01000017">
    <property type="protein sequence ID" value="RMI28961.1"/>
    <property type="molecule type" value="Genomic_DNA"/>
</dbReference>
<keyword evidence="10" id="KW-1185">Reference proteome</keyword>
<dbReference type="PIRSF" id="PIRSF038994">
    <property type="entry name" value="NagA"/>
    <property type="match status" value="1"/>
</dbReference>
<dbReference type="PANTHER" id="PTHR11113">
    <property type="entry name" value="N-ACETYLGLUCOSAMINE-6-PHOSPHATE DEACETYLASE"/>
    <property type="match status" value="1"/>
</dbReference>
<accession>A0A3M2KUY1</accession>
<protein>
    <submittedName>
        <fullName evidence="9">N-acetylglucosamine-6-phosphate deacetylase</fullName>
    </submittedName>
</protein>
<comment type="similarity">
    <text evidence="1 5">Belongs to the metallo-dependent hydrolases superfamily. NagA family.</text>
</comment>
<dbReference type="PANTHER" id="PTHR11113:SF14">
    <property type="entry name" value="N-ACETYLGLUCOSAMINE-6-PHOSPHATE DEACETYLASE"/>
    <property type="match status" value="1"/>
</dbReference>
<comment type="caution">
    <text evidence="9">The sequence shown here is derived from an EMBL/GenBank/DDBJ whole genome shotgun (WGS) entry which is preliminary data.</text>
</comment>
<dbReference type="GO" id="GO:0008448">
    <property type="term" value="F:N-acetylglucosamine-6-phosphate deacetylase activity"/>
    <property type="evidence" value="ECO:0007669"/>
    <property type="project" value="InterPro"/>
</dbReference>
<sequence length="423" mass="44044">MGWRKLRPAPARRLTRHSLRMHTVDHCRERERMTGNDIEPGCVVIHSGRSVSSSDMDRARVAVCRGHVVAAKCAHQPRLVDAAGGWISPGLVDLHLHGSAGHDFADAEPDSWAAILRAHLAAGTTTALATIASTSPAAARAALATAHELAGGPEALNLAGVHLEGPCLAGEQRGAHDRNHLREPRELLEELTPIPPALRMVTLAPELPGAQQVITYLVRQGVVVAAGHSAATSAQLDAAKSAGLSHLSHLWSGQSTLTRPAAHRVPGLLEASLASDGLTAEIIADGHHLPRELLTIAHRCLGADRLCLVSDATAATGLPRGSQFRVGATTGVVHDGYATTLDGHSLCGSTTTLAGCVAEMRKRTDTSVPDILTMATATPARVLGRYPQKGSHIPGAADGDAVVFTPDLEVAAVIIAGRLVGAS</sequence>
<dbReference type="InterPro" id="IPR006680">
    <property type="entry name" value="Amidohydro-rel"/>
</dbReference>
<evidence type="ECO:0000313" key="9">
    <source>
        <dbReference type="EMBL" id="RMI28961.1"/>
    </source>
</evidence>
<dbReference type="Pfam" id="PF01979">
    <property type="entry name" value="Amidohydro_1"/>
    <property type="match status" value="1"/>
</dbReference>
<feature type="binding site" evidence="7">
    <location>
        <position position="249"/>
    </location>
    <ligand>
        <name>Zn(2+)</name>
        <dbReference type="ChEBI" id="CHEBI:29105"/>
    </ligand>
</feature>
<feature type="binding site" evidence="7">
    <location>
        <position position="228"/>
    </location>
    <ligand>
        <name>Zn(2+)</name>
        <dbReference type="ChEBI" id="CHEBI:29105"/>
    </ligand>
</feature>
<keyword evidence="3 5" id="KW-0378">Hydrolase</keyword>
<evidence type="ECO:0000313" key="10">
    <source>
        <dbReference type="Proteomes" id="UP000279275"/>
    </source>
</evidence>
<dbReference type="InterPro" id="IPR003764">
    <property type="entry name" value="GlcNAc_6-P_deAcase"/>
</dbReference>